<evidence type="ECO:0000313" key="2">
    <source>
        <dbReference type="Proteomes" id="UP000321424"/>
    </source>
</evidence>
<protein>
    <submittedName>
        <fullName evidence="1">Uncharacterized protein</fullName>
    </submittedName>
</protein>
<evidence type="ECO:0000313" key="1">
    <source>
        <dbReference type="EMBL" id="GEM37256.1"/>
    </source>
</evidence>
<keyword evidence="2" id="KW-1185">Reference proteome</keyword>
<dbReference type="AlphaFoldDB" id="A0A511MBX3"/>
<reference evidence="1 2" key="1">
    <citation type="submission" date="2019-07" db="EMBL/GenBank/DDBJ databases">
        <title>Whole genome shotgun sequence of Nocardia ninae NBRC 108245.</title>
        <authorList>
            <person name="Hosoyama A."/>
            <person name="Uohara A."/>
            <person name="Ohji S."/>
            <person name="Ichikawa N."/>
        </authorList>
    </citation>
    <scope>NUCLEOTIDE SEQUENCE [LARGE SCALE GENOMIC DNA]</scope>
    <source>
        <strain evidence="1 2">NBRC 108245</strain>
    </source>
</reference>
<sequence>MRSWYEWQAASVRSQGKDLGRTRIPGADPEYEFWLANAPRSEGGRLYLDIGGLSWVVADSGDGWLLTKDERNLPSPVGELRRFADMEKYLLCLMGGVPYVGRFRAEAPGTRWYREGVHPRVRLEKVDPTLEYSDRLLYVDDEVVDRGHLGEIDAVRFSHPLVMNYRQIESTFKAGLPPEWFALEIDMIE</sequence>
<accession>A0A511MBX3</accession>
<organism evidence="1 2">
    <name type="scientific">Nocardia ninae NBRC 108245</name>
    <dbReference type="NCBI Taxonomy" id="1210091"/>
    <lineage>
        <taxon>Bacteria</taxon>
        <taxon>Bacillati</taxon>
        <taxon>Actinomycetota</taxon>
        <taxon>Actinomycetes</taxon>
        <taxon>Mycobacteriales</taxon>
        <taxon>Nocardiaceae</taxon>
        <taxon>Nocardia</taxon>
    </lineage>
</organism>
<dbReference type="EMBL" id="BJXA01000008">
    <property type="protein sequence ID" value="GEM37256.1"/>
    <property type="molecule type" value="Genomic_DNA"/>
</dbReference>
<gene>
    <name evidence="1" type="ORF">NN4_17750</name>
</gene>
<dbReference type="Proteomes" id="UP000321424">
    <property type="component" value="Unassembled WGS sequence"/>
</dbReference>
<proteinExistence type="predicted"/>
<comment type="caution">
    <text evidence="1">The sequence shown here is derived from an EMBL/GenBank/DDBJ whole genome shotgun (WGS) entry which is preliminary data.</text>
</comment>
<name>A0A511MBX3_9NOCA</name>